<dbReference type="Proteomes" id="UP001652660">
    <property type="component" value="Chromosome 4e"/>
</dbReference>
<dbReference type="InterPro" id="IPR036514">
    <property type="entry name" value="SGNH_hydro_sf"/>
</dbReference>
<feature type="chain" id="PRO_5028356658" evidence="3">
    <location>
        <begin position="29"/>
        <end position="396"/>
    </location>
</feature>
<dbReference type="InterPro" id="IPR044552">
    <property type="entry name" value="GLIP1-5/GLL25"/>
</dbReference>
<dbReference type="GO" id="GO:0016298">
    <property type="term" value="F:lipase activity"/>
    <property type="evidence" value="ECO:0007669"/>
    <property type="project" value="TreeGrafter"/>
</dbReference>
<dbReference type="InterPro" id="IPR035669">
    <property type="entry name" value="SGNH_plant_lipase-like"/>
</dbReference>
<dbReference type="InterPro" id="IPR001087">
    <property type="entry name" value="GDSL"/>
</dbReference>
<evidence type="ECO:0000256" key="1">
    <source>
        <dbReference type="ARBA" id="ARBA00008668"/>
    </source>
</evidence>
<dbReference type="AlphaFoldDB" id="A0A6P6XGJ2"/>
<dbReference type="SUPFAM" id="SSF52266">
    <property type="entry name" value="SGNH hydrolase"/>
    <property type="match status" value="1"/>
</dbReference>
<dbReference type="Gene3D" id="3.40.50.1110">
    <property type="entry name" value="SGNH hydrolase"/>
    <property type="match status" value="1"/>
</dbReference>
<sequence>MATHRLGCFFLLQIPVAVLLVLDGIAAAAGSEYRGKPQKKLGGGGPGGTAATALFFFGDSYFDAGNNNYINTTTLDQANFWPYGESYFSFPTGRFSNGRLISDFIAEYAKLPLIPPFLQPGNQEYRNGVNFASAGAGALDETFRGAVIGLRTQLRYYTKVKAWLRHELGDVESNTILSRAVYLFSVGTNDYTSPFLTNSTMLANSGSPSKYARMVIGNLTSVVKQAIYDRGGRKFGFLNLGSLGCLPGLRILQSQTKGGGCFEEASKLANLHNRALYNFLSKMEDQLQGFRYSICDFNGALRHRMDHPSRFGFEEGRAACCGAGRYKGIYSCGGKRAMVKDFELCENPKKYVFWDSYHLTERVYRQMASEMWNGSRRRGRPYSLKLKDLLQAQGIL</sequence>
<reference evidence="4" key="1">
    <citation type="journal article" date="2025" name="Foods">
        <title>Unveiling the Microbial Signatures of Arabica Coffee Cherries: Insights into Ripeness Specific Diversity, Functional Traits, and Implications for Quality and Safety.</title>
        <authorList>
            <consortium name="RefSeq"/>
            <person name="Tenea G.N."/>
            <person name="Cifuentes V."/>
            <person name="Reyes P."/>
            <person name="Cevallos-Vallejos M."/>
        </authorList>
    </citation>
    <scope>NUCLEOTIDE SEQUENCE [LARGE SCALE GENOMIC DNA]</scope>
</reference>
<dbReference type="PANTHER" id="PTHR45966">
    <property type="entry name" value="GDSL-LIKE LIPASE/ACYLHYDROLASE"/>
    <property type="match status" value="1"/>
</dbReference>
<name>A0A6P6XGJ2_COFAR</name>
<organism evidence="4 5">
    <name type="scientific">Coffea arabica</name>
    <name type="common">Arabian coffee</name>
    <dbReference type="NCBI Taxonomy" id="13443"/>
    <lineage>
        <taxon>Eukaryota</taxon>
        <taxon>Viridiplantae</taxon>
        <taxon>Streptophyta</taxon>
        <taxon>Embryophyta</taxon>
        <taxon>Tracheophyta</taxon>
        <taxon>Spermatophyta</taxon>
        <taxon>Magnoliopsida</taxon>
        <taxon>eudicotyledons</taxon>
        <taxon>Gunneridae</taxon>
        <taxon>Pentapetalae</taxon>
        <taxon>asterids</taxon>
        <taxon>lamiids</taxon>
        <taxon>Gentianales</taxon>
        <taxon>Rubiaceae</taxon>
        <taxon>Ixoroideae</taxon>
        <taxon>Gardenieae complex</taxon>
        <taxon>Bertiereae - Coffeeae clade</taxon>
        <taxon>Coffeeae</taxon>
        <taxon>Coffea</taxon>
    </lineage>
</organism>
<keyword evidence="4" id="KW-1185">Reference proteome</keyword>
<feature type="signal peptide" evidence="3">
    <location>
        <begin position="1"/>
        <end position="28"/>
    </location>
</feature>
<evidence type="ECO:0000256" key="3">
    <source>
        <dbReference type="SAM" id="SignalP"/>
    </source>
</evidence>
<accession>A0A6P6XGJ2</accession>
<reference evidence="5" key="2">
    <citation type="submission" date="2025-08" db="UniProtKB">
        <authorList>
            <consortium name="RefSeq"/>
        </authorList>
    </citation>
    <scope>IDENTIFICATION</scope>
    <source>
        <tissue evidence="5">Leaves</tissue>
    </source>
</reference>
<dbReference type="Pfam" id="PF00657">
    <property type="entry name" value="Lipase_GDSL"/>
    <property type="match status" value="1"/>
</dbReference>
<evidence type="ECO:0000313" key="5">
    <source>
        <dbReference type="RefSeq" id="XP_027125147.1"/>
    </source>
</evidence>
<comment type="similarity">
    <text evidence="1">Belongs to the 'GDSL' lipolytic enzyme family.</text>
</comment>
<dbReference type="RefSeq" id="XP_027125147.1">
    <property type="nucleotide sequence ID" value="XM_027269346.2"/>
</dbReference>
<dbReference type="PANTHER" id="PTHR45966:SF39">
    <property type="entry name" value="GDSL ESTERASE_LIPASE 5-LIKE"/>
    <property type="match status" value="1"/>
</dbReference>
<protein>
    <submittedName>
        <fullName evidence="5">GDSL esterase/lipase 5 isoform X1</fullName>
    </submittedName>
</protein>
<keyword evidence="2 3" id="KW-0732">Signal</keyword>
<dbReference type="CDD" id="cd01837">
    <property type="entry name" value="SGNH_plant_lipase_like"/>
    <property type="match status" value="1"/>
</dbReference>
<evidence type="ECO:0000256" key="2">
    <source>
        <dbReference type="ARBA" id="ARBA00022729"/>
    </source>
</evidence>
<evidence type="ECO:0000313" key="4">
    <source>
        <dbReference type="Proteomes" id="UP001652660"/>
    </source>
</evidence>
<gene>
    <name evidence="5" type="primary">LOC113741738</name>
</gene>
<dbReference type="GeneID" id="113741738"/>
<proteinExistence type="inferred from homology"/>